<dbReference type="Pfam" id="PF00095">
    <property type="entry name" value="WAP"/>
    <property type="match status" value="1"/>
</dbReference>
<protein>
    <recommendedName>
        <fullName evidence="1">WAP domain-containing protein</fullName>
    </recommendedName>
</protein>
<dbReference type="AlphaFoldDB" id="A0AAV2QBC7"/>
<organism evidence="2 3">
    <name type="scientific">Meganyctiphanes norvegica</name>
    <name type="common">Northern krill</name>
    <name type="synonym">Thysanopoda norvegica</name>
    <dbReference type="NCBI Taxonomy" id="48144"/>
    <lineage>
        <taxon>Eukaryota</taxon>
        <taxon>Metazoa</taxon>
        <taxon>Ecdysozoa</taxon>
        <taxon>Arthropoda</taxon>
        <taxon>Crustacea</taxon>
        <taxon>Multicrustacea</taxon>
        <taxon>Malacostraca</taxon>
        <taxon>Eumalacostraca</taxon>
        <taxon>Eucarida</taxon>
        <taxon>Euphausiacea</taxon>
        <taxon>Euphausiidae</taxon>
        <taxon>Meganyctiphanes</taxon>
    </lineage>
</organism>
<evidence type="ECO:0000313" key="3">
    <source>
        <dbReference type="Proteomes" id="UP001497623"/>
    </source>
</evidence>
<gene>
    <name evidence="2" type="ORF">MNOR_LOCUS10447</name>
</gene>
<dbReference type="SUPFAM" id="SSF57184">
    <property type="entry name" value="Growth factor receptor domain"/>
    <property type="match status" value="1"/>
</dbReference>
<dbReference type="InterPro" id="IPR009030">
    <property type="entry name" value="Growth_fac_rcpt_cys_sf"/>
</dbReference>
<keyword evidence="3" id="KW-1185">Reference proteome</keyword>
<accession>A0AAV2QBC7</accession>
<evidence type="ECO:0000313" key="2">
    <source>
        <dbReference type="EMBL" id="CAL4077586.1"/>
    </source>
</evidence>
<dbReference type="InterPro" id="IPR008197">
    <property type="entry name" value="WAP_dom"/>
</dbReference>
<dbReference type="Gene3D" id="4.10.40.20">
    <property type="match status" value="1"/>
</dbReference>
<sequence length="157" mass="17213">RSLTMTCYTCDETDECNPPTNCSYGTIKSTCSCGCDDRCASGPGEWCGGFVDWGGTCAEGLECKKEEVVNQWNRWEADGKCVAKAPPPIIHPGTCPPSHKECTDALKGLSIHIPQICSDDAECRFYSKCCFDKCLDHHTCKPTLDIALPFEMPFDGK</sequence>
<feature type="non-terminal residue" evidence="2">
    <location>
        <position position="1"/>
    </location>
</feature>
<dbReference type="InterPro" id="IPR036645">
    <property type="entry name" value="Elafin-like_sf"/>
</dbReference>
<evidence type="ECO:0000259" key="1">
    <source>
        <dbReference type="Pfam" id="PF00095"/>
    </source>
</evidence>
<name>A0AAV2QBC7_MEGNR</name>
<dbReference type="Gene3D" id="4.10.75.10">
    <property type="entry name" value="Elafin-like"/>
    <property type="match status" value="1"/>
</dbReference>
<comment type="caution">
    <text evidence="2">The sequence shown here is derived from an EMBL/GenBank/DDBJ whole genome shotgun (WGS) entry which is preliminary data.</text>
</comment>
<reference evidence="2 3" key="1">
    <citation type="submission" date="2024-05" db="EMBL/GenBank/DDBJ databases">
        <authorList>
            <person name="Wallberg A."/>
        </authorList>
    </citation>
    <scope>NUCLEOTIDE SEQUENCE [LARGE SCALE GENOMIC DNA]</scope>
</reference>
<dbReference type="EMBL" id="CAXKWB010005268">
    <property type="protein sequence ID" value="CAL4077586.1"/>
    <property type="molecule type" value="Genomic_DNA"/>
</dbReference>
<proteinExistence type="predicted"/>
<feature type="domain" description="WAP" evidence="1">
    <location>
        <begin position="91"/>
        <end position="141"/>
    </location>
</feature>
<dbReference type="SUPFAM" id="SSF57256">
    <property type="entry name" value="Elafin-like"/>
    <property type="match status" value="1"/>
</dbReference>
<dbReference type="Proteomes" id="UP001497623">
    <property type="component" value="Unassembled WGS sequence"/>
</dbReference>
<dbReference type="GO" id="GO:0005576">
    <property type="term" value="C:extracellular region"/>
    <property type="evidence" value="ECO:0007669"/>
    <property type="project" value="InterPro"/>
</dbReference>
<dbReference type="GO" id="GO:0030414">
    <property type="term" value="F:peptidase inhibitor activity"/>
    <property type="evidence" value="ECO:0007669"/>
    <property type="project" value="InterPro"/>
</dbReference>